<evidence type="ECO:0000256" key="5">
    <source>
        <dbReference type="ARBA" id="ARBA00023180"/>
    </source>
</evidence>
<dbReference type="Gene3D" id="3.80.10.10">
    <property type="entry name" value="Ribonuclease Inhibitor"/>
    <property type="match status" value="2"/>
</dbReference>
<evidence type="ECO:0000256" key="3">
    <source>
        <dbReference type="ARBA" id="ARBA00022737"/>
    </source>
</evidence>
<dbReference type="InterPro" id="IPR003591">
    <property type="entry name" value="Leu-rich_rpt_typical-subtyp"/>
</dbReference>
<keyword evidence="6" id="KW-0472">Membrane</keyword>
<keyword evidence="11" id="KW-1185">Reference proteome</keyword>
<dbReference type="SUPFAM" id="SSF48726">
    <property type="entry name" value="Immunoglobulin"/>
    <property type="match status" value="1"/>
</dbReference>
<reference evidence="10" key="2">
    <citation type="submission" date="2015-02" db="UniProtKB">
        <authorList>
            <consortium name="EnsemblMetazoa"/>
        </authorList>
    </citation>
    <scope>IDENTIFICATION</scope>
</reference>
<dbReference type="PRINTS" id="PR00019">
    <property type="entry name" value="LEURICHRPT"/>
</dbReference>
<keyword evidence="6" id="KW-0812">Transmembrane</keyword>
<dbReference type="InterPro" id="IPR007110">
    <property type="entry name" value="Ig-like_dom"/>
</dbReference>
<dbReference type="Pfam" id="PF07679">
    <property type="entry name" value="I-set"/>
    <property type="match status" value="1"/>
</dbReference>
<feature type="domain" description="Ig-like" evidence="8">
    <location>
        <begin position="343"/>
        <end position="429"/>
    </location>
</feature>
<dbReference type="CDD" id="cd00063">
    <property type="entry name" value="FN3"/>
    <property type="match status" value="1"/>
</dbReference>
<dbReference type="InterPro" id="IPR050467">
    <property type="entry name" value="LRFN"/>
</dbReference>
<feature type="signal peptide" evidence="7">
    <location>
        <begin position="1"/>
        <end position="16"/>
    </location>
</feature>
<dbReference type="GO" id="GO:0030154">
    <property type="term" value="P:cell differentiation"/>
    <property type="evidence" value="ECO:0007669"/>
    <property type="project" value="UniProtKB-ARBA"/>
</dbReference>
<evidence type="ECO:0000256" key="4">
    <source>
        <dbReference type="ARBA" id="ARBA00023157"/>
    </source>
</evidence>
<dbReference type="Proteomes" id="UP000014500">
    <property type="component" value="Unassembled WGS sequence"/>
</dbReference>
<dbReference type="GO" id="GO:0009653">
    <property type="term" value="P:anatomical structure morphogenesis"/>
    <property type="evidence" value="ECO:0007669"/>
    <property type="project" value="UniProtKB-ARBA"/>
</dbReference>
<keyword evidence="4" id="KW-1015">Disulfide bond</keyword>
<keyword evidence="2 7" id="KW-0732">Signal</keyword>
<keyword evidence="3" id="KW-0677">Repeat</keyword>
<evidence type="ECO:0000259" key="8">
    <source>
        <dbReference type="PROSITE" id="PS50835"/>
    </source>
</evidence>
<dbReference type="SMART" id="SM00408">
    <property type="entry name" value="IGc2"/>
    <property type="match status" value="1"/>
</dbReference>
<evidence type="ECO:0000256" key="7">
    <source>
        <dbReference type="SAM" id="SignalP"/>
    </source>
</evidence>
<dbReference type="PROSITE" id="PS50835">
    <property type="entry name" value="IG_LIKE"/>
    <property type="match status" value="1"/>
</dbReference>
<feature type="domain" description="Fibronectin type-III" evidence="9">
    <location>
        <begin position="437"/>
        <end position="529"/>
    </location>
</feature>
<feature type="transmembrane region" description="Helical" evidence="6">
    <location>
        <begin position="542"/>
        <end position="565"/>
    </location>
</feature>
<dbReference type="InterPro" id="IPR036179">
    <property type="entry name" value="Ig-like_dom_sf"/>
</dbReference>
<organism evidence="10 11">
    <name type="scientific">Strigamia maritima</name>
    <name type="common">European centipede</name>
    <name type="synonym">Geophilus maritimus</name>
    <dbReference type="NCBI Taxonomy" id="126957"/>
    <lineage>
        <taxon>Eukaryota</taxon>
        <taxon>Metazoa</taxon>
        <taxon>Ecdysozoa</taxon>
        <taxon>Arthropoda</taxon>
        <taxon>Myriapoda</taxon>
        <taxon>Chilopoda</taxon>
        <taxon>Pleurostigmophora</taxon>
        <taxon>Geophilomorpha</taxon>
        <taxon>Linotaeniidae</taxon>
        <taxon>Strigamia</taxon>
    </lineage>
</organism>
<dbReference type="PROSITE" id="PS51450">
    <property type="entry name" value="LRR"/>
    <property type="match status" value="1"/>
</dbReference>
<evidence type="ECO:0000313" key="11">
    <source>
        <dbReference type="Proteomes" id="UP000014500"/>
    </source>
</evidence>
<dbReference type="InterPro" id="IPR013098">
    <property type="entry name" value="Ig_I-set"/>
</dbReference>
<dbReference type="Gene3D" id="2.60.40.10">
    <property type="entry name" value="Immunoglobulins"/>
    <property type="match status" value="2"/>
</dbReference>
<dbReference type="OMA" id="LPAWAFW"/>
<keyword evidence="6" id="KW-1133">Transmembrane helix</keyword>
<dbReference type="PANTHER" id="PTHR45842:SF12">
    <property type="entry name" value="KEKKON 5, ISOFORM A"/>
    <property type="match status" value="1"/>
</dbReference>
<evidence type="ECO:0000259" key="9">
    <source>
        <dbReference type="PROSITE" id="PS50853"/>
    </source>
</evidence>
<dbReference type="Pfam" id="PF13855">
    <property type="entry name" value="LRR_8"/>
    <property type="match status" value="2"/>
</dbReference>
<dbReference type="HOGENOM" id="CLU_395032_0_0_1"/>
<dbReference type="EMBL" id="JH431612">
    <property type="status" value="NOT_ANNOTATED_CDS"/>
    <property type="molecule type" value="Genomic_DNA"/>
</dbReference>
<dbReference type="EnsemblMetazoa" id="SMAR005465-RA">
    <property type="protein sequence ID" value="SMAR005465-PA"/>
    <property type="gene ID" value="SMAR005465"/>
</dbReference>
<proteinExistence type="predicted"/>
<dbReference type="InterPro" id="IPR032675">
    <property type="entry name" value="LRR_dom_sf"/>
</dbReference>
<dbReference type="InterPro" id="IPR003961">
    <property type="entry name" value="FN3_dom"/>
</dbReference>
<protein>
    <recommendedName>
        <fullName evidence="12">Ig-like domain-containing protein</fullName>
    </recommendedName>
</protein>
<dbReference type="InterPro" id="IPR001611">
    <property type="entry name" value="Leu-rich_rpt"/>
</dbReference>
<dbReference type="InterPro" id="IPR003598">
    <property type="entry name" value="Ig_sub2"/>
</dbReference>
<dbReference type="SMART" id="SM00369">
    <property type="entry name" value="LRR_TYP"/>
    <property type="match status" value="10"/>
</dbReference>
<keyword evidence="1" id="KW-0433">Leucine-rich repeat</keyword>
<dbReference type="STRING" id="126957.T1IWA1"/>
<accession>T1IWA1</accession>
<evidence type="ECO:0000313" key="10">
    <source>
        <dbReference type="EnsemblMetazoa" id="SMAR005465-PA"/>
    </source>
</evidence>
<evidence type="ECO:0000256" key="2">
    <source>
        <dbReference type="ARBA" id="ARBA00022729"/>
    </source>
</evidence>
<dbReference type="SMART" id="SM00409">
    <property type="entry name" value="IG"/>
    <property type="match status" value="1"/>
</dbReference>
<evidence type="ECO:0000256" key="1">
    <source>
        <dbReference type="ARBA" id="ARBA00022614"/>
    </source>
</evidence>
<dbReference type="InterPro" id="IPR003599">
    <property type="entry name" value="Ig_sub"/>
</dbReference>
<dbReference type="InterPro" id="IPR013783">
    <property type="entry name" value="Ig-like_fold"/>
</dbReference>
<dbReference type="eggNOG" id="KOG0619">
    <property type="taxonomic scope" value="Eukaryota"/>
</dbReference>
<evidence type="ECO:0008006" key="12">
    <source>
        <dbReference type="Google" id="ProtNLM"/>
    </source>
</evidence>
<evidence type="ECO:0000256" key="6">
    <source>
        <dbReference type="SAM" id="Phobius"/>
    </source>
</evidence>
<dbReference type="AlphaFoldDB" id="T1IWA1"/>
<dbReference type="SUPFAM" id="SSF52058">
    <property type="entry name" value="L domain-like"/>
    <property type="match status" value="2"/>
</dbReference>
<dbReference type="PROSITE" id="PS50853">
    <property type="entry name" value="FN3"/>
    <property type="match status" value="1"/>
</dbReference>
<dbReference type="SUPFAM" id="SSF49265">
    <property type="entry name" value="Fibronectin type III"/>
    <property type="match status" value="1"/>
</dbReference>
<dbReference type="PhylomeDB" id="T1IWA1"/>
<reference evidence="11" key="1">
    <citation type="submission" date="2011-05" db="EMBL/GenBank/DDBJ databases">
        <authorList>
            <person name="Richards S.R."/>
            <person name="Qu J."/>
            <person name="Jiang H."/>
            <person name="Jhangiani S.N."/>
            <person name="Agravi P."/>
            <person name="Goodspeed R."/>
            <person name="Gross S."/>
            <person name="Mandapat C."/>
            <person name="Jackson L."/>
            <person name="Mathew T."/>
            <person name="Pu L."/>
            <person name="Thornton R."/>
            <person name="Saada N."/>
            <person name="Wilczek-Boney K.B."/>
            <person name="Lee S."/>
            <person name="Kovar C."/>
            <person name="Wu Y."/>
            <person name="Scherer S.E."/>
            <person name="Worley K.C."/>
            <person name="Muzny D.M."/>
            <person name="Gibbs R."/>
        </authorList>
    </citation>
    <scope>NUCLEOTIDE SEQUENCE</scope>
    <source>
        <strain evidence="11">Brora</strain>
    </source>
</reference>
<dbReference type="PANTHER" id="PTHR45842">
    <property type="entry name" value="SYNAPTIC ADHESION-LIKE MOLECULE SALM"/>
    <property type="match status" value="1"/>
</dbReference>
<keyword evidence="5" id="KW-0325">Glycoprotein</keyword>
<sequence>MLSLILFLTIPLGVTCSVPIWNTSCPVPCNCSISFDQNLKKQLQTADCSHHNISSVPLVPQDTESLLLRNNRISDLSDVIPSLLQLRQLDVSVNKLAYLGRGHIFKNLTLLFSLNLSKNKLSAIYKDVFRRLIRMEHLSVADNFISFIESSAFKSMGKLKVLDLSSNQLNAIYVEFFSSMSQLTELNVANNRIHRVTGALLTPLKKLEKLHLQQNRIADISDDAFLGLTRLQILNLANNLLHTIPSQSLRFLNGLHTLDLSSNQFDRIKSEDLCDLNVEELNLNQLHRMIFVDENGICNLTNLVTLQMHNNENLMFMHPKSINNVPKLKDIYLHNNNLQDCEPTALSPHNGTVDRKLGERFSFDCRGIGIPIPSLSWILPSGQWLNRSSNSIRYQLKPEGTLTFLHLKEEDAGVYSCAAINPLGRSRISVGLRVLRVDINLFPIGVASTFVALVWNGTARSALPNYTLMYKAEQEDKDSIRYLNVSPLPKSYTIRDLLPETTYEFCIAFKDPDGFYVRLSCTSVRTQDAEYMTQGIQRTSNVAVAIVLGIIAAMLMVICMVTTAARSYRHGDYENADKPPLVNSMSQIPLDNLYSPLMSNIGS</sequence>
<name>T1IWA1_STRMM</name>
<feature type="chain" id="PRO_5004589996" description="Ig-like domain-containing protein" evidence="7">
    <location>
        <begin position="17"/>
        <end position="603"/>
    </location>
</feature>
<dbReference type="InterPro" id="IPR036116">
    <property type="entry name" value="FN3_sf"/>
</dbReference>